<reference evidence="3" key="1">
    <citation type="journal article" date="2012" name="Science">
        <title>The Paleozoic origin of enzymatic lignin decomposition reconstructed from 31 fungal genomes.</title>
        <authorList>
            <person name="Floudas D."/>
            <person name="Binder M."/>
            <person name="Riley R."/>
            <person name="Barry K."/>
            <person name="Blanchette R.A."/>
            <person name="Henrissat B."/>
            <person name="Martinez A.T."/>
            <person name="Otillar R."/>
            <person name="Spatafora J.W."/>
            <person name="Yadav J.S."/>
            <person name="Aerts A."/>
            <person name="Benoit I."/>
            <person name="Boyd A."/>
            <person name="Carlson A."/>
            <person name="Copeland A."/>
            <person name="Coutinho P.M."/>
            <person name="de Vries R.P."/>
            <person name="Ferreira P."/>
            <person name="Findley K."/>
            <person name="Foster B."/>
            <person name="Gaskell J."/>
            <person name="Glotzer D."/>
            <person name="Gorecki P."/>
            <person name="Heitman J."/>
            <person name="Hesse C."/>
            <person name="Hori C."/>
            <person name="Igarashi K."/>
            <person name="Jurgens J.A."/>
            <person name="Kallen N."/>
            <person name="Kersten P."/>
            <person name="Kohler A."/>
            <person name="Kuees U."/>
            <person name="Kumar T.K.A."/>
            <person name="Kuo A."/>
            <person name="LaButti K."/>
            <person name="Larrondo L.F."/>
            <person name="Lindquist E."/>
            <person name="Ling A."/>
            <person name="Lombard V."/>
            <person name="Lucas S."/>
            <person name="Lundell T."/>
            <person name="Martin R."/>
            <person name="McLaughlin D.J."/>
            <person name="Morgenstern I."/>
            <person name="Morin E."/>
            <person name="Murat C."/>
            <person name="Nagy L.G."/>
            <person name="Nolan M."/>
            <person name="Ohm R.A."/>
            <person name="Patyshakuliyeva A."/>
            <person name="Rokas A."/>
            <person name="Ruiz-Duenas F.J."/>
            <person name="Sabat G."/>
            <person name="Salamov A."/>
            <person name="Samejima M."/>
            <person name="Schmutz J."/>
            <person name="Slot J.C."/>
            <person name="St John F."/>
            <person name="Stenlid J."/>
            <person name="Sun H."/>
            <person name="Sun S."/>
            <person name="Syed K."/>
            <person name="Tsang A."/>
            <person name="Wiebenga A."/>
            <person name="Young D."/>
            <person name="Pisabarro A."/>
            <person name="Eastwood D.C."/>
            <person name="Martin F."/>
            <person name="Cullen D."/>
            <person name="Grigoriev I.V."/>
            <person name="Hibbett D.S."/>
        </authorList>
    </citation>
    <scope>NUCLEOTIDE SEQUENCE [LARGE SCALE GENOMIC DNA]</scope>
    <source>
        <strain evidence="3">FP-91666</strain>
    </source>
</reference>
<dbReference type="eggNOG" id="ENOG502SSB6">
    <property type="taxonomic scope" value="Eukaryota"/>
</dbReference>
<organism evidence="2 3">
    <name type="scientific">Stereum hirsutum (strain FP-91666)</name>
    <name type="common">White-rot fungus</name>
    <dbReference type="NCBI Taxonomy" id="721885"/>
    <lineage>
        <taxon>Eukaryota</taxon>
        <taxon>Fungi</taxon>
        <taxon>Dikarya</taxon>
        <taxon>Basidiomycota</taxon>
        <taxon>Agaricomycotina</taxon>
        <taxon>Agaricomycetes</taxon>
        <taxon>Russulales</taxon>
        <taxon>Stereaceae</taxon>
        <taxon>Stereum</taxon>
    </lineage>
</organism>
<dbReference type="OMA" id="MHSCPAC"/>
<proteinExistence type="predicted"/>
<feature type="compositionally biased region" description="Low complexity" evidence="1">
    <location>
        <begin position="48"/>
        <end position="75"/>
    </location>
</feature>
<accession>R7RYB3</accession>
<dbReference type="RefSeq" id="XP_007310528.1">
    <property type="nucleotide sequence ID" value="XM_007310466.1"/>
</dbReference>
<dbReference type="Proteomes" id="UP000053927">
    <property type="component" value="Unassembled WGS sequence"/>
</dbReference>
<dbReference type="GeneID" id="18800076"/>
<feature type="region of interest" description="Disordered" evidence="1">
    <location>
        <begin position="126"/>
        <end position="190"/>
    </location>
</feature>
<evidence type="ECO:0000256" key="1">
    <source>
        <dbReference type="SAM" id="MobiDB-lite"/>
    </source>
</evidence>
<protein>
    <submittedName>
        <fullName evidence="2">Uncharacterized protein</fullName>
    </submittedName>
</protein>
<name>R7RYB3_STEHR</name>
<sequence length="226" mass="24640">MDYCCFATQQPFDDKDNLNALYIRQPYSHQVIQLVECAPPPREPYQPSRISSYVASSSSESSSSSSSSSAPMSSSPDEDESESISSYCSSEQDAGSAPLPPSPPASRDPTIDDTYRVRMKRIHAWRDALHPDDPSLLSTESPLCPSRKRKVADDSDDDSHDESYPDTIPSSPRKLARSVTSSRSLGTHSCPACDAHFASPQGLRLHGRSSSSANDACRIAVEYGFE</sequence>
<feature type="compositionally biased region" description="Polar residues" evidence="1">
    <location>
        <begin position="178"/>
        <end position="187"/>
    </location>
</feature>
<dbReference type="KEGG" id="shs:STEHIDRAFT_150588"/>
<keyword evidence="3" id="KW-1185">Reference proteome</keyword>
<dbReference type="OrthoDB" id="3256870at2759"/>
<evidence type="ECO:0000313" key="2">
    <source>
        <dbReference type="EMBL" id="EIM80396.1"/>
    </source>
</evidence>
<feature type="region of interest" description="Disordered" evidence="1">
    <location>
        <begin position="38"/>
        <end position="113"/>
    </location>
</feature>
<dbReference type="AlphaFoldDB" id="R7RYB3"/>
<evidence type="ECO:0000313" key="3">
    <source>
        <dbReference type="Proteomes" id="UP000053927"/>
    </source>
</evidence>
<dbReference type="EMBL" id="JH687398">
    <property type="protein sequence ID" value="EIM80396.1"/>
    <property type="molecule type" value="Genomic_DNA"/>
</dbReference>
<feature type="compositionally biased region" description="Low complexity" evidence="1">
    <location>
        <begin position="83"/>
        <end position="97"/>
    </location>
</feature>
<gene>
    <name evidence="2" type="ORF">STEHIDRAFT_150588</name>
</gene>